<dbReference type="Proteomes" id="UP001605918">
    <property type="component" value="Unassembled WGS sequence"/>
</dbReference>
<protein>
    <submittedName>
        <fullName evidence="3">Uncharacterized protein</fullName>
    </submittedName>
</protein>
<evidence type="ECO:0000256" key="1">
    <source>
        <dbReference type="SAM" id="MobiDB-lite"/>
    </source>
</evidence>
<evidence type="ECO:0000256" key="2">
    <source>
        <dbReference type="SAM" id="SignalP"/>
    </source>
</evidence>
<evidence type="ECO:0000313" key="3">
    <source>
        <dbReference type="EMBL" id="MFG6203529.1"/>
    </source>
</evidence>
<accession>A0ABW7DA43</accession>
<dbReference type="RefSeq" id="WP_394503436.1">
    <property type="nucleotide sequence ID" value="NZ_JBIEIL010000002.1"/>
</dbReference>
<reference evidence="3 4" key="1">
    <citation type="submission" date="2024-10" db="EMBL/GenBank/DDBJ databases">
        <title>Whole genome of Pseudomonas sp Strain RB5.</title>
        <authorList>
            <person name="Selami N."/>
        </authorList>
    </citation>
    <scope>NUCLEOTIDE SEQUENCE [LARGE SCALE GENOMIC DNA]</scope>
    <source>
        <strain evidence="3 4">RB5</strain>
    </source>
</reference>
<keyword evidence="4" id="KW-1185">Reference proteome</keyword>
<evidence type="ECO:0000313" key="4">
    <source>
        <dbReference type="Proteomes" id="UP001605918"/>
    </source>
</evidence>
<comment type="caution">
    <text evidence="3">The sequence shown here is derived from an EMBL/GenBank/DDBJ whole genome shotgun (WGS) entry which is preliminary data.</text>
</comment>
<dbReference type="EMBL" id="JBIEIL010000002">
    <property type="protein sequence ID" value="MFG6203529.1"/>
    <property type="molecule type" value="Genomic_DNA"/>
</dbReference>
<keyword evidence="2" id="KW-0732">Signal</keyword>
<gene>
    <name evidence="3" type="ORF">ACGSLL_04100</name>
</gene>
<feature type="compositionally biased region" description="Low complexity" evidence="1">
    <location>
        <begin position="74"/>
        <end position="86"/>
    </location>
</feature>
<name>A0ABW7DA43_9PSED</name>
<feature type="signal peptide" evidence="2">
    <location>
        <begin position="1"/>
        <end position="25"/>
    </location>
</feature>
<sequence>MSSVRQTLTGSVAVCLLAMSREAWAEMAQYICLGQEHGQQAAVTAASETQAVELAKVQWRTVGCYKDNALNGDSAAPPATTQSPPSGVDSNRAGDSWEVDGTDGAKQSPQTE</sequence>
<feature type="region of interest" description="Disordered" evidence="1">
    <location>
        <begin position="68"/>
        <end position="112"/>
    </location>
</feature>
<feature type="chain" id="PRO_5045773580" evidence="2">
    <location>
        <begin position="26"/>
        <end position="112"/>
    </location>
</feature>
<organism evidence="3 4">
    <name type="scientific">Pseudomonas retamae</name>
    <dbReference type="NCBI Taxonomy" id="702110"/>
    <lineage>
        <taxon>Bacteria</taxon>
        <taxon>Pseudomonadati</taxon>
        <taxon>Pseudomonadota</taxon>
        <taxon>Gammaproteobacteria</taxon>
        <taxon>Pseudomonadales</taxon>
        <taxon>Pseudomonadaceae</taxon>
        <taxon>Pseudomonas</taxon>
    </lineage>
</organism>
<proteinExistence type="predicted"/>